<name>A0A1I0GHE2_9BACI</name>
<dbReference type="EMBL" id="FOHE01000021">
    <property type="protein sequence ID" value="SET69523.1"/>
    <property type="molecule type" value="Genomic_DNA"/>
</dbReference>
<gene>
    <name evidence="1" type="ORF">SAMN05216389_12126</name>
</gene>
<evidence type="ECO:0000313" key="2">
    <source>
        <dbReference type="Proteomes" id="UP000198618"/>
    </source>
</evidence>
<dbReference type="STRING" id="930131.SAMN05216389_12126"/>
<reference evidence="1 2" key="1">
    <citation type="submission" date="2016-10" db="EMBL/GenBank/DDBJ databases">
        <authorList>
            <person name="de Groot N.N."/>
        </authorList>
    </citation>
    <scope>NUCLEOTIDE SEQUENCE [LARGE SCALE GENOMIC DNA]</scope>
    <source>
        <strain evidence="1 2">IBRC-M 10780</strain>
    </source>
</reference>
<protein>
    <submittedName>
        <fullName evidence="1">Uncharacterized protein</fullName>
    </submittedName>
</protein>
<sequence>MGVKISVNGEKIGDVVNGEFEPVKSFFDFLDYTTPTERVYNVCYTNELICEADYAVSSIADTLKLDWAYKWINHSIDVVNESVAQEWDHVLSLLF</sequence>
<dbReference type="RefSeq" id="WP_090872064.1">
    <property type="nucleotide sequence ID" value="NZ_FOHE01000021.1"/>
</dbReference>
<dbReference type="Proteomes" id="UP000198618">
    <property type="component" value="Unassembled WGS sequence"/>
</dbReference>
<dbReference type="AlphaFoldDB" id="A0A1I0GHE2"/>
<keyword evidence="2" id="KW-1185">Reference proteome</keyword>
<evidence type="ECO:0000313" key="1">
    <source>
        <dbReference type="EMBL" id="SET69523.1"/>
    </source>
</evidence>
<accession>A0A1I0GHE2</accession>
<proteinExistence type="predicted"/>
<organism evidence="1 2">
    <name type="scientific">Oceanobacillus limi</name>
    <dbReference type="NCBI Taxonomy" id="930131"/>
    <lineage>
        <taxon>Bacteria</taxon>
        <taxon>Bacillati</taxon>
        <taxon>Bacillota</taxon>
        <taxon>Bacilli</taxon>
        <taxon>Bacillales</taxon>
        <taxon>Bacillaceae</taxon>
        <taxon>Oceanobacillus</taxon>
    </lineage>
</organism>